<keyword evidence="3" id="KW-0804">Transcription</keyword>
<dbReference type="SMART" id="SM00895">
    <property type="entry name" value="FCD"/>
    <property type="match status" value="1"/>
</dbReference>
<dbReference type="PRINTS" id="PR00035">
    <property type="entry name" value="HTHGNTR"/>
</dbReference>
<dbReference type="InterPro" id="IPR036388">
    <property type="entry name" value="WH-like_DNA-bd_sf"/>
</dbReference>
<feature type="domain" description="HTH gntR-type" evidence="4">
    <location>
        <begin position="7"/>
        <end position="74"/>
    </location>
</feature>
<dbReference type="PANTHER" id="PTHR43537">
    <property type="entry name" value="TRANSCRIPTIONAL REGULATOR, GNTR FAMILY"/>
    <property type="match status" value="1"/>
</dbReference>
<keyword evidence="1" id="KW-0805">Transcription regulation</keyword>
<evidence type="ECO:0000313" key="6">
    <source>
        <dbReference type="Proteomes" id="UP001180715"/>
    </source>
</evidence>
<dbReference type="SUPFAM" id="SSF46785">
    <property type="entry name" value="Winged helix' DNA-binding domain"/>
    <property type="match status" value="1"/>
</dbReference>
<accession>A0ABU1YWU8</accession>
<keyword evidence="2 5" id="KW-0238">DNA-binding</keyword>
<organism evidence="5 6">
    <name type="scientific">Pseudoglutamicibacter albus</name>
    <dbReference type="NCBI Taxonomy" id="98671"/>
    <lineage>
        <taxon>Bacteria</taxon>
        <taxon>Bacillati</taxon>
        <taxon>Actinomycetota</taxon>
        <taxon>Actinomycetes</taxon>
        <taxon>Micrococcales</taxon>
        <taxon>Micrococcaceae</taxon>
        <taxon>Pseudoglutamicibacter</taxon>
    </lineage>
</organism>
<dbReference type="GO" id="GO:0003677">
    <property type="term" value="F:DNA binding"/>
    <property type="evidence" value="ECO:0007669"/>
    <property type="project" value="UniProtKB-KW"/>
</dbReference>
<sequence length="217" mass="24528">MASRETQSASERIAAELRARILKGDLLPGERIRQEAIAEEFGVSRLPIREALRILESGGLIRLVASTGAWVASMSPAELEESYRIRERLEPLLLGLAVPFHNAESLSEIEKVAEAVEQAETVEEFVDLDRKFHLKTFEGPPVDTLRSMVVRLWNTTQHYRRAFVELQWDKGLEETFIEHRLLLSAIARGDVDAAEDLMAMHIRKTRLALADTPGIFQ</sequence>
<dbReference type="SUPFAM" id="SSF48008">
    <property type="entry name" value="GntR ligand-binding domain-like"/>
    <property type="match status" value="1"/>
</dbReference>
<proteinExistence type="predicted"/>
<dbReference type="SMART" id="SM00345">
    <property type="entry name" value="HTH_GNTR"/>
    <property type="match status" value="1"/>
</dbReference>
<evidence type="ECO:0000313" key="5">
    <source>
        <dbReference type="EMBL" id="MDR7292827.1"/>
    </source>
</evidence>
<evidence type="ECO:0000256" key="3">
    <source>
        <dbReference type="ARBA" id="ARBA00023163"/>
    </source>
</evidence>
<dbReference type="InterPro" id="IPR011711">
    <property type="entry name" value="GntR_C"/>
</dbReference>
<dbReference type="Pfam" id="PF00392">
    <property type="entry name" value="GntR"/>
    <property type="match status" value="1"/>
</dbReference>
<dbReference type="InterPro" id="IPR036390">
    <property type="entry name" value="WH_DNA-bd_sf"/>
</dbReference>
<name>A0ABU1YWU8_9MICC</name>
<evidence type="ECO:0000256" key="1">
    <source>
        <dbReference type="ARBA" id="ARBA00023015"/>
    </source>
</evidence>
<dbReference type="Proteomes" id="UP001180715">
    <property type="component" value="Unassembled WGS sequence"/>
</dbReference>
<dbReference type="CDD" id="cd07377">
    <property type="entry name" value="WHTH_GntR"/>
    <property type="match status" value="1"/>
</dbReference>
<protein>
    <submittedName>
        <fullName evidence="5">DNA-binding GntR family transcriptional regulator</fullName>
    </submittedName>
</protein>
<dbReference type="Pfam" id="PF07729">
    <property type="entry name" value="FCD"/>
    <property type="match status" value="1"/>
</dbReference>
<dbReference type="RefSeq" id="WP_239445878.1">
    <property type="nucleotide sequence ID" value="NZ_JAKRCW010000001.1"/>
</dbReference>
<dbReference type="EMBL" id="JAVDXX010000001">
    <property type="protein sequence ID" value="MDR7292827.1"/>
    <property type="molecule type" value="Genomic_DNA"/>
</dbReference>
<dbReference type="Gene3D" id="1.10.10.10">
    <property type="entry name" value="Winged helix-like DNA-binding domain superfamily/Winged helix DNA-binding domain"/>
    <property type="match status" value="1"/>
</dbReference>
<gene>
    <name evidence="5" type="ORF">J2S67_000095</name>
</gene>
<dbReference type="InterPro" id="IPR000524">
    <property type="entry name" value="Tscrpt_reg_HTH_GntR"/>
</dbReference>
<comment type="caution">
    <text evidence="5">The sequence shown here is derived from an EMBL/GenBank/DDBJ whole genome shotgun (WGS) entry which is preliminary data.</text>
</comment>
<reference evidence="5" key="1">
    <citation type="submission" date="2023-07" db="EMBL/GenBank/DDBJ databases">
        <title>Sequencing the genomes of 1000 actinobacteria strains.</title>
        <authorList>
            <person name="Klenk H.-P."/>
        </authorList>
    </citation>
    <scope>NUCLEOTIDE SEQUENCE</scope>
    <source>
        <strain evidence="5">DSM 13068</strain>
    </source>
</reference>
<evidence type="ECO:0000259" key="4">
    <source>
        <dbReference type="PROSITE" id="PS50949"/>
    </source>
</evidence>
<evidence type="ECO:0000256" key="2">
    <source>
        <dbReference type="ARBA" id="ARBA00023125"/>
    </source>
</evidence>
<dbReference type="InterPro" id="IPR008920">
    <property type="entry name" value="TF_FadR/GntR_C"/>
</dbReference>
<keyword evidence="6" id="KW-1185">Reference proteome</keyword>
<dbReference type="Gene3D" id="1.20.120.530">
    <property type="entry name" value="GntR ligand-binding domain-like"/>
    <property type="match status" value="1"/>
</dbReference>
<dbReference type="PANTHER" id="PTHR43537:SF41">
    <property type="entry name" value="TRANSCRIPTIONAL REGULATORY PROTEIN"/>
    <property type="match status" value="1"/>
</dbReference>
<dbReference type="PROSITE" id="PS50949">
    <property type="entry name" value="HTH_GNTR"/>
    <property type="match status" value="1"/>
</dbReference>